<dbReference type="Pfam" id="PF03189">
    <property type="entry name" value="Otopetrin"/>
    <property type="match status" value="1"/>
</dbReference>
<name>A0A915LWJ4_MELJA</name>
<comment type="similarity">
    <text evidence="2">Belongs to the otopetrin family.</text>
</comment>
<evidence type="ECO:0000256" key="7">
    <source>
        <dbReference type="ARBA" id="ARBA00022989"/>
    </source>
</evidence>
<protein>
    <submittedName>
        <fullName evidence="13">Uncharacterized protein</fullName>
    </submittedName>
</protein>
<dbReference type="GO" id="GO:0005886">
    <property type="term" value="C:plasma membrane"/>
    <property type="evidence" value="ECO:0007669"/>
    <property type="project" value="UniProtKB-SubCell"/>
</dbReference>
<evidence type="ECO:0000256" key="11">
    <source>
        <dbReference type="SAM" id="Phobius"/>
    </source>
</evidence>
<evidence type="ECO:0000256" key="3">
    <source>
        <dbReference type="ARBA" id="ARBA00022448"/>
    </source>
</evidence>
<dbReference type="PANTHER" id="PTHR21522:SF33">
    <property type="entry name" value="OTOPETRIN-2"/>
    <property type="match status" value="1"/>
</dbReference>
<dbReference type="WBParaSite" id="scaffold2107_cov224.g4257">
    <property type="protein sequence ID" value="scaffold2107_cov224.g4257"/>
    <property type="gene ID" value="scaffold2107_cov224.g4257"/>
</dbReference>
<keyword evidence="7 11" id="KW-1133">Transmembrane helix</keyword>
<evidence type="ECO:0000256" key="5">
    <source>
        <dbReference type="ARBA" id="ARBA00022692"/>
    </source>
</evidence>
<evidence type="ECO:0000256" key="4">
    <source>
        <dbReference type="ARBA" id="ARBA00022475"/>
    </source>
</evidence>
<keyword evidence="3" id="KW-0813">Transport</keyword>
<keyword evidence="8" id="KW-0406">Ion transport</keyword>
<keyword evidence="9 11" id="KW-0472">Membrane</keyword>
<evidence type="ECO:0000256" key="10">
    <source>
        <dbReference type="ARBA" id="ARBA00023303"/>
    </source>
</evidence>
<feature type="transmembrane region" description="Helical" evidence="11">
    <location>
        <begin position="203"/>
        <end position="228"/>
    </location>
</feature>
<evidence type="ECO:0000256" key="6">
    <source>
        <dbReference type="ARBA" id="ARBA00022781"/>
    </source>
</evidence>
<evidence type="ECO:0000256" key="9">
    <source>
        <dbReference type="ARBA" id="ARBA00023136"/>
    </source>
</evidence>
<keyword evidence="4" id="KW-1003">Cell membrane</keyword>
<evidence type="ECO:0000256" key="1">
    <source>
        <dbReference type="ARBA" id="ARBA00004651"/>
    </source>
</evidence>
<dbReference type="PANTHER" id="PTHR21522">
    <property type="entry name" value="PROTON CHANNEL OTOP"/>
    <property type="match status" value="1"/>
</dbReference>
<evidence type="ECO:0000256" key="2">
    <source>
        <dbReference type="ARBA" id="ARBA00006513"/>
    </source>
</evidence>
<keyword evidence="6" id="KW-0375">Hydrogen ion transport</keyword>
<feature type="transmembrane region" description="Helical" evidence="11">
    <location>
        <begin position="283"/>
        <end position="306"/>
    </location>
</feature>
<proteinExistence type="inferred from homology"/>
<accession>A0A915LWJ4</accession>
<organism evidence="12 13">
    <name type="scientific">Meloidogyne javanica</name>
    <name type="common">Root-knot nematode worm</name>
    <dbReference type="NCBI Taxonomy" id="6303"/>
    <lineage>
        <taxon>Eukaryota</taxon>
        <taxon>Metazoa</taxon>
        <taxon>Ecdysozoa</taxon>
        <taxon>Nematoda</taxon>
        <taxon>Chromadorea</taxon>
        <taxon>Rhabditida</taxon>
        <taxon>Tylenchina</taxon>
        <taxon>Tylenchomorpha</taxon>
        <taxon>Tylenchoidea</taxon>
        <taxon>Meloidogynidae</taxon>
        <taxon>Meloidogyninae</taxon>
        <taxon>Meloidogyne</taxon>
        <taxon>Meloidogyne incognita group</taxon>
    </lineage>
</organism>
<sequence length="632" mass="71919">MHFVFCNWKLTISQYQTICRFGTMHLVATNLWIWIRYILIEESLMGDEIRQVFARNIGGVNNNENDDWGSEELQNNLNKNITNSLLPLLNEENSPQESNVARRSLMRKCEGAECVLASFNEVMYTSIVEYSLIGAAVMFIVWRNIGKVENPVERFGYVPRKHRIRLDCSKSTTGLFFGLAFLAGTFTSMAVFSGYTIMGQNQLAATVFGFTDIVHYLISTCGCIVALWRMRLLRFHSHQNYSNNNKETNQIINVPPIYSLSSHNSTESSSSPSSICQANNQELLDMILLAFGMTGEMIYSVAGLLGLTGDPNWQPLTIILLAVHITRIIEVALQSCLIYIAGKLRVGNDPILRERQPGKQAITFLLLANISMFLMNLLEAEKAGVSETVVNFYGKRSCLLFIGLFCNILSDETTTRTFIKGSNKTLEPKYECRITKALYEMYMGVTWHGKPTSPKKYCREPGCFYIQEQSNFGWVFPGFLNEPDKAKRVLMGCRSDIPYLLLSTNQNLKINYHLRLHQTLIFLRACFAGIKDENSLLNENCQAESDITNYGNGEILSNETWLGRFLPSAQKRCFYKFIDGIFFVRDEKLEQQRIVCCSNGTNTVQGEIHFRETCKVTTRGMNDVKSWRITDN</sequence>
<dbReference type="AlphaFoldDB" id="A0A915LWJ4"/>
<comment type="subcellular location">
    <subcellularLocation>
        <location evidence="1">Cell membrane</location>
        <topology evidence="1">Multi-pass membrane protein</topology>
    </subcellularLocation>
</comment>
<feature type="transmembrane region" description="Helical" evidence="11">
    <location>
        <begin position="361"/>
        <end position="378"/>
    </location>
</feature>
<evidence type="ECO:0000313" key="13">
    <source>
        <dbReference type="WBParaSite" id="scaffold2107_cov224.g4257"/>
    </source>
</evidence>
<keyword evidence="5 11" id="KW-0812">Transmembrane</keyword>
<evidence type="ECO:0000313" key="12">
    <source>
        <dbReference type="Proteomes" id="UP000887561"/>
    </source>
</evidence>
<feature type="transmembrane region" description="Helical" evidence="11">
    <location>
        <begin position="175"/>
        <end position="197"/>
    </location>
</feature>
<feature type="transmembrane region" description="Helical" evidence="11">
    <location>
        <begin position="122"/>
        <end position="142"/>
    </location>
</feature>
<dbReference type="GO" id="GO:0015252">
    <property type="term" value="F:proton channel activity"/>
    <property type="evidence" value="ECO:0007669"/>
    <property type="project" value="InterPro"/>
</dbReference>
<keyword evidence="10" id="KW-0407">Ion channel</keyword>
<dbReference type="InterPro" id="IPR004878">
    <property type="entry name" value="Otopetrin"/>
</dbReference>
<reference evidence="13" key="1">
    <citation type="submission" date="2022-11" db="UniProtKB">
        <authorList>
            <consortium name="WormBaseParasite"/>
        </authorList>
    </citation>
    <scope>IDENTIFICATION</scope>
</reference>
<feature type="transmembrane region" description="Helical" evidence="11">
    <location>
        <begin position="318"/>
        <end position="340"/>
    </location>
</feature>
<keyword evidence="12" id="KW-1185">Reference proteome</keyword>
<evidence type="ECO:0000256" key="8">
    <source>
        <dbReference type="ARBA" id="ARBA00023065"/>
    </source>
</evidence>
<dbReference type="Proteomes" id="UP000887561">
    <property type="component" value="Unplaced"/>
</dbReference>